<dbReference type="EMBL" id="JAABOQ010000003">
    <property type="protein sequence ID" value="NER17128.1"/>
    <property type="molecule type" value="Genomic_DNA"/>
</dbReference>
<organism evidence="2 3">
    <name type="scientific">Spongiivirga citrea</name>
    <dbReference type="NCBI Taxonomy" id="1481457"/>
    <lineage>
        <taxon>Bacteria</taxon>
        <taxon>Pseudomonadati</taxon>
        <taxon>Bacteroidota</taxon>
        <taxon>Flavobacteriia</taxon>
        <taxon>Flavobacteriales</taxon>
        <taxon>Flavobacteriaceae</taxon>
        <taxon>Spongiivirga</taxon>
    </lineage>
</organism>
<sequence>MRKFKFGLICFVLLGTAHVCIAQHDWKMERTIGFSCNGSRSAALPKIEKLLISESPSEIGKLIYSENIVEQYFGIFYLKISETKISNIISKTEKERIDELFDLNEKVGFCAGCKRGNQTTLKEIFEGASQHILYSTKDWFNKTLKNAKYGLAD</sequence>
<evidence type="ECO:0000313" key="3">
    <source>
        <dbReference type="Proteomes" id="UP000474296"/>
    </source>
</evidence>
<protein>
    <submittedName>
        <fullName evidence="2">Uncharacterized protein</fullName>
    </submittedName>
</protein>
<accession>A0A6M0CGS7</accession>
<gene>
    <name evidence="2" type="ORF">GWK10_07895</name>
</gene>
<comment type="caution">
    <text evidence="2">The sequence shown here is derived from an EMBL/GenBank/DDBJ whole genome shotgun (WGS) entry which is preliminary data.</text>
</comment>
<dbReference type="Proteomes" id="UP000474296">
    <property type="component" value="Unassembled WGS sequence"/>
</dbReference>
<proteinExistence type="predicted"/>
<feature type="signal peptide" evidence="1">
    <location>
        <begin position="1"/>
        <end position="22"/>
    </location>
</feature>
<evidence type="ECO:0000256" key="1">
    <source>
        <dbReference type="SAM" id="SignalP"/>
    </source>
</evidence>
<name>A0A6M0CGS7_9FLAO</name>
<evidence type="ECO:0000313" key="2">
    <source>
        <dbReference type="EMBL" id="NER17128.1"/>
    </source>
</evidence>
<keyword evidence="3" id="KW-1185">Reference proteome</keyword>
<feature type="chain" id="PRO_5026856736" evidence="1">
    <location>
        <begin position="23"/>
        <end position="153"/>
    </location>
</feature>
<keyword evidence="1" id="KW-0732">Signal</keyword>
<dbReference type="AlphaFoldDB" id="A0A6M0CGS7"/>
<reference evidence="2 3" key="1">
    <citation type="submission" date="2020-01" db="EMBL/GenBank/DDBJ databases">
        <title>Spongiivirga citrea KCTC 32990T.</title>
        <authorList>
            <person name="Wang G."/>
        </authorList>
    </citation>
    <scope>NUCLEOTIDE SEQUENCE [LARGE SCALE GENOMIC DNA]</scope>
    <source>
        <strain evidence="2 3">KCTC 32990</strain>
    </source>
</reference>
<dbReference type="RefSeq" id="WP_164031304.1">
    <property type="nucleotide sequence ID" value="NZ_JAABOQ010000003.1"/>
</dbReference>